<dbReference type="SUPFAM" id="SSF50156">
    <property type="entry name" value="PDZ domain-like"/>
    <property type="match status" value="1"/>
</dbReference>
<evidence type="ECO:0000313" key="3">
    <source>
        <dbReference type="EMBL" id="GCC28081.1"/>
    </source>
</evidence>
<evidence type="ECO:0000259" key="2">
    <source>
        <dbReference type="SMART" id="SM00228"/>
    </source>
</evidence>
<keyword evidence="4" id="KW-1185">Reference proteome</keyword>
<sequence length="374" mass="41662">MKDIPEHNLGPSLNTLIKKDVNGLGLVLIEHGSFLQIVHIIGNSSGDSHRAANLKQGDILVKIGSKNVLGHNLRELRRLVGEIPVGTQLQLTVYRNYKDLPDNWEMRTETIHSNESIRFSSEEDNWLSSSEDDDNNDEHTKIKFKNFKPLSLFWHDTGIYIPPISRAWHAPKKNQNILLVGPHVGCDVVFHKAFDDDVISNDDEEEVVIPNLQHLWSAESDTTSTTSSSSSSTDSLWLQHLQTPSSNGDKSSLRNSPQQGPSPHSKQPLEVKSLEFEDIETTESTTNTTTVESSVSSSSESLSQNSKSGLLNTPTQSNDTDSENSTSTEGQMTGSCSSDTIIDNTHLRRDYCISRWLNNTFCRDKIYSTDIGLK</sequence>
<gene>
    <name evidence="3" type="ORF">chiPu_0006507</name>
</gene>
<proteinExistence type="predicted"/>
<accession>A0A401SCH1</accession>
<feature type="compositionally biased region" description="Low complexity" evidence="1">
    <location>
        <begin position="282"/>
        <end position="308"/>
    </location>
</feature>
<feature type="compositionally biased region" description="Polar residues" evidence="1">
    <location>
        <begin position="330"/>
        <end position="340"/>
    </location>
</feature>
<dbReference type="EMBL" id="BEZZ01000190">
    <property type="protein sequence ID" value="GCC28081.1"/>
    <property type="molecule type" value="Genomic_DNA"/>
</dbReference>
<dbReference type="AlphaFoldDB" id="A0A401SCH1"/>
<feature type="region of interest" description="Disordered" evidence="1">
    <location>
        <begin position="241"/>
        <end position="340"/>
    </location>
</feature>
<dbReference type="InterPro" id="IPR036034">
    <property type="entry name" value="PDZ_sf"/>
</dbReference>
<protein>
    <recommendedName>
        <fullName evidence="2">PDZ domain-containing protein</fullName>
    </recommendedName>
</protein>
<dbReference type="Proteomes" id="UP000287033">
    <property type="component" value="Unassembled WGS sequence"/>
</dbReference>
<dbReference type="SMART" id="SM00228">
    <property type="entry name" value="PDZ"/>
    <property type="match status" value="1"/>
</dbReference>
<dbReference type="InterPro" id="IPR001478">
    <property type="entry name" value="PDZ"/>
</dbReference>
<feature type="domain" description="PDZ" evidence="2">
    <location>
        <begin position="22"/>
        <end position="97"/>
    </location>
</feature>
<dbReference type="OrthoDB" id="9900486at2759"/>
<name>A0A401SCH1_CHIPU</name>
<evidence type="ECO:0000256" key="1">
    <source>
        <dbReference type="SAM" id="MobiDB-lite"/>
    </source>
</evidence>
<dbReference type="PANTHER" id="PTHR22698:SF1">
    <property type="entry name" value="PDZ DOMAIN-CONTAINING PROTEIN 9"/>
    <property type="match status" value="1"/>
</dbReference>
<reference evidence="3 4" key="1">
    <citation type="journal article" date="2018" name="Nat. Ecol. Evol.">
        <title>Shark genomes provide insights into elasmobranch evolution and the origin of vertebrates.</title>
        <authorList>
            <person name="Hara Y"/>
            <person name="Yamaguchi K"/>
            <person name="Onimaru K"/>
            <person name="Kadota M"/>
            <person name="Koyanagi M"/>
            <person name="Keeley SD"/>
            <person name="Tatsumi K"/>
            <person name="Tanaka K"/>
            <person name="Motone F"/>
            <person name="Kageyama Y"/>
            <person name="Nozu R"/>
            <person name="Adachi N"/>
            <person name="Nishimura O"/>
            <person name="Nakagawa R"/>
            <person name="Tanegashima C"/>
            <person name="Kiyatake I"/>
            <person name="Matsumoto R"/>
            <person name="Murakumo K"/>
            <person name="Nishida K"/>
            <person name="Terakita A"/>
            <person name="Kuratani S"/>
            <person name="Sato K"/>
            <person name="Hyodo S Kuraku.S."/>
        </authorList>
    </citation>
    <scope>NUCLEOTIDE SEQUENCE [LARGE SCALE GENOMIC DNA]</scope>
</reference>
<dbReference type="InterPro" id="IPR039179">
    <property type="entry name" value="PDZD9"/>
</dbReference>
<organism evidence="3 4">
    <name type="scientific">Chiloscyllium punctatum</name>
    <name type="common">Brownbanded bambooshark</name>
    <name type="synonym">Hemiscyllium punctatum</name>
    <dbReference type="NCBI Taxonomy" id="137246"/>
    <lineage>
        <taxon>Eukaryota</taxon>
        <taxon>Metazoa</taxon>
        <taxon>Chordata</taxon>
        <taxon>Craniata</taxon>
        <taxon>Vertebrata</taxon>
        <taxon>Chondrichthyes</taxon>
        <taxon>Elasmobranchii</taxon>
        <taxon>Galeomorphii</taxon>
        <taxon>Galeoidea</taxon>
        <taxon>Orectolobiformes</taxon>
        <taxon>Hemiscylliidae</taxon>
        <taxon>Chiloscyllium</taxon>
    </lineage>
</organism>
<comment type="caution">
    <text evidence="3">The sequence shown here is derived from an EMBL/GenBank/DDBJ whole genome shotgun (WGS) entry which is preliminary data.</text>
</comment>
<feature type="compositionally biased region" description="Low complexity" evidence="1">
    <location>
        <begin position="315"/>
        <end position="329"/>
    </location>
</feature>
<dbReference type="STRING" id="137246.A0A401SCH1"/>
<evidence type="ECO:0000313" key="4">
    <source>
        <dbReference type="Proteomes" id="UP000287033"/>
    </source>
</evidence>
<feature type="compositionally biased region" description="Polar residues" evidence="1">
    <location>
        <begin position="241"/>
        <end position="265"/>
    </location>
</feature>
<dbReference type="PANTHER" id="PTHR22698">
    <property type="entry name" value="PDZ DOMAIN-CONTAINING PROTEIN 9"/>
    <property type="match status" value="1"/>
</dbReference>
<dbReference type="Gene3D" id="2.30.42.10">
    <property type="match status" value="1"/>
</dbReference>